<dbReference type="Proteomes" id="UP000006028">
    <property type="component" value="Unassembled WGS sequence"/>
</dbReference>
<feature type="domain" description="Transposase IS116/IS110/IS902 C-terminal" evidence="1">
    <location>
        <begin position="141"/>
        <end position="216"/>
    </location>
</feature>
<evidence type="ECO:0000313" key="3">
    <source>
        <dbReference type="Proteomes" id="UP000006028"/>
    </source>
</evidence>
<dbReference type="EMBL" id="AECU01000095">
    <property type="protein sequence ID" value="EFQ07340.1"/>
    <property type="molecule type" value="Genomic_DNA"/>
</dbReference>
<dbReference type="PANTHER" id="PTHR33055">
    <property type="entry name" value="TRANSPOSASE FOR INSERTION SEQUENCE ELEMENT IS1111A"/>
    <property type="match status" value="1"/>
</dbReference>
<accession>E2ZHK5</accession>
<dbReference type="GO" id="GO:0004803">
    <property type="term" value="F:transposase activity"/>
    <property type="evidence" value="ECO:0007669"/>
    <property type="project" value="InterPro"/>
</dbReference>
<name>E2ZHK5_9FIRM</name>
<sequence>MYERLASTATSLRNGLIALADQTFPSIDQAFGHAIKNADGHEKWVDFFSIYWHRDCVLRLSIEKFTESYRKWCLRRNYKFRTNTAHKLYALAQDAVPTLPKNNGTKALVLQACKSLNAVCEAKQSTQEEMNRLASLLPEYEVVMQMEGTGPITGPALMAEIGDVRRFKNKKALVAFAGIDAPPFQSGNFESKSRHVSKRGSPHLRRAVFLVANIILTLSHKDNSVFCFMDKKRAEGKHYYVYTIAGSAKFLRIYYARVTEYLRTQEIPVAASCLNGNS</sequence>
<dbReference type="eggNOG" id="COG3547">
    <property type="taxonomic scope" value="Bacteria"/>
</dbReference>
<dbReference type="PANTHER" id="PTHR33055:SF3">
    <property type="entry name" value="PUTATIVE TRANSPOSASE FOR IS117-RELATED"/>
    <property type="match status" value="1"/>
</dbReference>
<dbReference type="HOGENOM" id="CLU_036902_4_6_9"/>
<dbReference type="GO" id="GO:0006313">
    <property type="term" value="P:DNA transposition"/>
    <property type="evidence" value="ECO:0007669"/>
    <property type="project" value="InterPro"/>
</dbReference>
<dbReference type="InterPro" id="IPR003346">
    <property type="entry name" value="Transposase_20"/>
</dbReference>
<comment type="caution">
    <text evidence="2">The sequence shown here is derived from an EMBL/GenBank/DDBJ whole genome shotgun (WGS) entry which is preliminary data.</text>
</comment>
<proteinExistence type="predicted"/>
<organism evidence="2 3">
    <name type="scientific">Faecalibacterium cf. prausnitzii KLE1255</name>
    <dbReference type="NCBI Taxonomy" id="748224"/>
    <lineage>
        <taxon>Bacteria</taxon>
        <taxon>Bacillati</taxon>
        <taxon>Bacillota</taxon>
        <taxon>Clostridia</taxon>
        <taxon>Eubacteriales</taxon>
        <taxon>Oscillospiraceae</taxon>
        <taxon>Faecalibacterium</taxon>
    </lineage>
</organism>
<evidence type="ECO:0000313" key="2">
    <source>
        <dbReference type="EMBL" id="EFQ07340.1"/>
    </source>
</evidence>
<dbReference type="Pfam" id="PF02371">
    <property type="entry name" value="Transposase_20"/>
    <property type="match status" value="1"/>
</dbReference>
<dbReference type="AlphaFoldDB" id="E2ZHK5"/>
<evidence type="ECO:0000259" key="1">
    <source>
        <dbReference type="Pfam" id="PF02371"/>
    </source>
</evidence>
<protein>
    <submittedName>
        <fullName evidence="2">Transposase, IS116/IS110/IS902 family</fullName>
    </submittedName>
</protein>
<dbReference type="BioCyc" id="FCF748224-HMP:GTSS-3336-MONOMER"/>
<dbReference type="GO" id="GO:0003677">
    <property type="term" value="F:DNA binding"/>
    <property type="evidence" value="ECO:0007669"/>
    <property type="project" value="InterPro"/>
</dbReference>
<gene>
    <name evidence="2" type="ORF">HMPREF9436_01144</name>
</gene>
<dbReference type="OrthoDB" id="9811278at2"/>
<dbReference type="RefSeq" id="WP_005940757.1">
    <property type="nucleotide sequence ID" value="NZ_GL538301.1"/>
</dbReference>
<dbReference type="InterPro" id="IPR047650">
    <property type="entry name" value="Transpos_IS110"/>
</dbReference>
<reference evidence="2 3" key="1">
    <citation type="submission" date="2010-08" db="EMBL/GenBank/DDBJ databases">
        <authorList>
            <person name="Weinstock G."/>
            <person name="Sodergren E."/>
            <person name="Clifton S."/>
            <person name="Fulton L."/>
            <person name="Fulton B."/>
            <person name="Courtney L."/>
            <person name="Fronick C."/>
            <person name="Harrison M."/>
            <person name="Strong C."/>
            <person name="Farmer C."/>
            <person name="Delahaunty K."/>
            <person name="Markovic C."/>
            <person name="Hall O."/>
            <person name="Minx P."/>
            <person name="Tomlinson C."/>
            <person name="Mitreva M."/>
            <person name="Hou S."/>
            <person name="Chen J."/>
            <person name="Wollam A."/>
            <person name="Pepin K.H."/>
            <person name="Johnson M."/>
            <person name="Bhonagiri V."/>
            <person name="Zhang X."/>
            <person name="Suruliraj S."/>
            <person name="Warren W."/>
            <person name="Chinwalla A."/>
            <person name="Mardis E.R."/>
            <person name="Wilson R.K."/>
        </authorList>
    </citation>
    <scope>NUCLEOTIDE SEQUENCE [LARGE SCALE GENOMIC DNA]</scope>
    <source>
        <strain evidence="2 3">KLE1255</strain>
    </source>
</reference>